<dbReference type="EnsemblPlants" id="Pp3c5_5140V3.2">
    <property type="protein sequence ID" value="Pp3c5_5140V3.2"/>
    <property type="gene ID" value="Pp3c5_5140"/>
</dbReference>
<evidence type="ECO:0000256" key="1">
    <source>
        <dbReference type="SAM" id="MobiDB-lite"/>
    </source>
</evidence>
<gene>
    <name evidence="4" type="primary">LOC112282588</name>
    <name evidence="3" type="ORF">PHYPA_007270</name>
</gene>
<dbReference type="Gramene" id="Pp3c5_5140V3.1">
    <property type="protein sequence ID" value="Pp3c5_5140V3.1"/>
    <property type="gene ID" value="Pp3c5_5140"/>
</dbReference>
<reference evidence="3 5" key="1">
    <citation type="journal article" date="2008" name="Science">
        <title>The Physcomitrella genome reveals evolutionary insights into the conquest of land by plants.</title>
        <authorList>
            <person name="Rensing S."/>
            <person name="Lang D."/>
            <person name="Zimmer A."/>
            <person name="Terry A."/>
            <person name="Salamov A."/>
            <person name="Shapiro H."/>
            <person name="Nishiyama T."/>
            <person name="Perroud P.-F."/>
            <person name="Lindquist E."/>
            <person name="Kamisugi Y."/>
            <person name="Tanahashi T."/>
            <person name="Sakakibara K."/>
            <person name="Fujita T."/>
            <person name="Oishi K."/>
            <person name="Shin-I T."/>
            <person name="Kuroki Y."/>
            <person name="Toyoda A."/>
            <person name="Suzuki Y."/>
            <person name="Hashimoto A."/>
            <person name="Yamaguchi K."/>
            <person name="Sugano A."/>
            <person name="Kohara Y."/>
            <person name="Fujiyama A."/>
            <person name="Anterola A."/>
            <person name="Aoki S."/>
            <person name="Ashton N."/>
            <person name="Barbazuk W.B."/>
            <person name="Barker E."/>
            <person name="Bennetzen J."/>
            <person name="Bezanilla M."/>
            <person name="Blankenship R."/>
            <person name="Cho S.H."/>
            <person name="Dutcher S."/>
            <person name="Estelle M."/>
            <person name="Fawcett J.A."/>
            <person name="Gundlach H."/>
            <person name="Hanada K."/>
            <person name="Heyl A."/>
            <person name="Hicks K.A."/>
            <person name="Hugh J."/>
            <person name="Lohr M."/>
            <person name="Mayer K."/>
            <person name="Melkozernov A."/>
            <person name="Murata T."/>
            <person name="Nelson D."/>
            <person name="Pils B."/>
            <person name="Prigge M."/>
            <person name="Reiss B."/>
            <person name="Renner T."/>
            <person name="Rombauts S."/>
            <person name="Rushton P."/>
            <person name="Sanderfoot A."/>
            <person name="Schween G."/>
            <person name="Shiu S.-H."/>
            <person name="Stueber K."/>
            <person name="Theodoulou F.L."/>
            <person name="Tu H."/>
            <person name="Van de Peer Y."/>
            <person name="Verrier P.J."/>
            <person name="Waters E."/>
            <person name="Wood A."/>
            <person name="Yang L."/>
            <person name="Cove D."/>
            <person name="Cuming A."/>
            <person name="Hasebe M."/>
            <person name="Lucas S."/>
            <person name="Mishler D.B."/>
            <person name="Reski R."/>
            <person name="Grigoriev I."/>
            <person name="Quatrano R.S."/>
            <person name="Boore J.L."/>
        </authorList>
    </citation>
    <scope>NUCLEOTIDE SEQUENCE [LARGE SCALE GENOMIC DNA]</scope>
    <source>
        <strain evidence="4 5">cv. Gransden 2004</strain>
    </source>
</reference>
<dbReference type="CDD" id="cd14852">
    <property type="entry name" value="LD-carboxypeptidase"/>
    <property type="match status" value="1"/>
</dbReference>
<dbReference type="InterPro" id="IPR052179">
    <property type="entry name" value="DD-CPase-like"/>
</dbReference>
<name>A9S1S9_PHYPA</name>
<organism evidence="3">
    <name type="scientific">Physcomitrium patens</name>
    <name type="common">Spreading-leaved earth moss</name>
    <name type="synonym">Physcomitrella patens</name>
    <dbReference type="NCBI Taxonomy" id="3218"/>
    <lineage>
        <taxon>Eukaryota</taxon>
        <taxon>Viridiplantae</taxon>
        <taxon>Streptophyta</taxon>
        <taxon>Embryophyta</taxon>
        <taxon>Bryophyta</taxon>
        <taxon>Bryophytina</taxon>
        <taxon>Bryopsida</taxon>
        <taxon>Funariidae</taxon>
        <taxon>Funariales</taxon>
        <taxon>Funariaceae</taxon>
        <taxon>Physcomitrium</taxon>
    </lineage>
</organism>
<evidence type="ECO:0000313" key="5">
    <source>
        <dbReference type="Proteomes" id="UP000006727"/>
    </source>
</evidence>
<dbReference type="PaxDb" id="3218-PP1S41_163V6.2"/>
<dbReference type="EnsemblPlants" id="Pp3c5_5140V3.1">
    <property type="protein sequence ID" value="Pp3c5_5140V3.1"/>
    <property type="gene ID" value="Pp3c5_5140"/>
</dbReference>
<dbReference type="Gramene" id="Pp3c5_5140V3.2">
    <property type="protein sequence ID" value="Pp3c5_5140V3.2"/>
    <property type="gene ID" value="Pp3c5_5140"/>
</dbReference>
<dbReference type="RefSeq" id="XP_024376142.1">
    <property type="nucleotide sequence ID" value="XM_024520374.2"/>
</dbReference>
<proteinExistence type="predicted"/>
<keyword evidence="5" id="KW-1185">Reference proteome</keyword>
<sequence length="387" mass="42811">MDGLVICLPSHLSPCFSLKSRVLRNGEALCLRSGKLVGLQVLRKSWLLYGKNSLAIGSLHESAASFGEPRSEDDSEEPRIPENEVEVSVSGLSPSGRIVNSEESAQSELPVQPYASPSREYLQRLRRSAQFKEISNDSVKPCSEGPIEDLRVYDSVARAPSWTVTVLTFVVAFSAGVAVAQFRIDLLSRKKHAIVDGGVPPSGMASVSYQEQLLGHFRAEEAPESELKPVLADGSVMLRTAAANAFLSMQDAARKDGIWLIPLSGFRSVTSQQSVFFDGKAERMQRAAERAMLSAPPGYSEHHTGYAIDIGDATDPATYFEPEFDEGAAYRWLEQNGARFHFELSFSKDNLHGVLYEPWHWRFVGDDHSLHTFYAQHKLYNISDCNP</sequence>
<dbReference type="GO" id="GO:0006508">
    <property type="term" value="P:proteolysis"/>
    <property type="evidence" value="ECO:0007669"/>
    <property type="project" value="InterPro"/>
</dbReference>
<dbReference type="InterPro" id="IPR003709">
    <property type="entry name" value="VanY-like_core_dom"/>
</dbReference>
<dbReference type="GO" id="GO:0008233">
    <property type="term" value="F:peptidase activity"/>
    <property type="evidence" value="ECO:0007669"/>
    <property type="project" value="InterPro"/>
</dbReference>
<protein>
    <recommendedName>
        <fullName evidence="2">D-alanyl-D-alanine carboxypeptidase-like core domain-containing protein</fullName>
    </recommendedName>
</protein>
<dbReference type="OrthoDB" id="2019653at2759"/>
<dbReference type="Gene3D" id="3.30.1380.10">
    <property type="match status" value="1"/>
</dbReference>
<dbReference type="SUPFAM" id="SSF55166">
    <property type="entry name" value="Hedgehog/DD-peptidase"/>
    <property type="match status" value="1"/>
</dbReference>
<feature type="compositionally biased region" description="Basic and acidic residues" evidence="1">
    <location>
        <begin position="69"/>
        <end position="82"/>
    </location>
</feature>
<dbReference type="PANTHER" id="PTHR34385:SF1">
    <property type="entry name" value="PEPTIDOGLYCAN L-ALANYL-D-GLUTAMATE ENDOPEPTIDASE CWLK"/>
    <property type="match status" value="1"/>
</dbReference>
<dbReference type="EMBL" id="ABEU02000005">
    <property type="protein sequence ID" value="PNR53595.1"/>
    <property type="molecule type" value="Genomic_DNA"/>
</dbReference>
<dbReference type="InterPro" id="IPR058193">
    <property type="entry name" value="VanY/YodJ_core_dom"/>
</dbReference>
<feature type="domain" description="D-alanyl-D-alanine carboxypeptidase-like core" evidence="2">
    <location>
        <begin position="237"/>
        <end position="366"/>
    </location>
</feature>
<dbReference type="AlphaFoldDB" id="A9S1S9"/>
<evidence type="ECO:0000313" key="3">
    <source>
        <dbReference type="EMBL" id="PNR53595.1"/>
    </source>
</evidence>
<dbReference type="InterPro" id="IPR009045">
    <property type="entry name" value="Zn_M74/Hedgehog-like"/>
</dbReference>
<reference evidence="3 5" key="2">
    <citation type="journal article" date="2018" name="Plant J.">
        <title>The Physcomitrella patens chromosome-scale assembly reveals moss genome structure and evolution.</title>
        <authorList>
            <person name="Lang D."/>
            <person name="Ullrich K.K."/>
            <person name="Murat F."/>
            <person name="Fuchs J."/>
            <person name="Jenkins J."/>
            <person name="Haas F.B."/>
            <person name="Piednoel M."/>
            <person name="Gundlach H."/>
            <person name="Van Bel M."/>
            <person name="Meyberg R."/>
            <person name="Vives C."/>
            <person name="Morata J."/>
            <person name="Symeonidi A."/>
            <person name="Hiss M."/>
            <person name="Muchero W."/>
            <person name="Kamisugi Y."/>
            <person name="Saleh O."/>
            <person name="Blanc G."/>
            <person name="Decker E.L."/>
            <person name="van Gessel N."/>
            <person name="Grimwood J."/>
            <person name="Hayes R.D."/>
            <person name="Graham S.W."/>
            <person name="Gunter L.E."/>
            <person name="McDaniel S.F."/>
            <person name="Hoernstein S.N.W."/>
            <person name="Larsson A."/>
            <person name="Li F.W."/>
            <person name="Perroud P.F."/>
            <person name="Phillips J."/>
            <person name="Ranjan P."/>
            <person name="Rokshar D.S."/>
            <person name="Rothfels C.J."/>
            <person name="Schneider L."/>
            <person name="Shu S."/>
            <person name="Stevenson D.W."/>
            <person name="Thummler F."/>
            <person name="Tillich M."/>
            <person name="Villarreal Aguilar J.C."/>
            <person name="Widiez T."/>
            <person name="Wong G.K."/>
            <person name="Wymore A."/>
            <person name="Zhang Y."/>
            <person name="Zimmer A.D."/>
            <person name="Quatrano R.S."/>
            <person name="Mayer K.F.X."/>
            <person name="Goodstein D."/>
            <person name="Casacuberta J.M."/>
            <person name="Vandepoele K."/>
            <person name="Reski R."/>
            <person name="Cuming A.C."/>
            <person name="Tuskan G.A."/>
            <person name="Maumus F."/>
            <person name="Salse J."/>
            <person name="Schmutz J."/>
            <person name="Rensing S.A."/>
        </authorList>
    </citation>
    <scope>NUCLEOTIDE SEQUENCE [LARGE SCALE GENOMIC DNA]</scope>
    <source>
        <strain evidence="4 5">cv. Gransden 2004</strain>
    </source>
</reference>
<accession>A9S1S9</accession>
<dbReference type="eggNOG" id="ENOG502SP5V">
    <property type="taxonomic scope" value="Eukaryota"/>
</dbReference>
<dbReference type="Pfam" id="PF02557">
    <property type="entry name" value="VanY"/>
    <property type="match status" value="1"/>
</dbReference>
<dbReference type="STRING" id="3218.A9S1S9"/>
<evidence type="ECO:0000313" key="4">
    <source>
        <dbReference type="EnsemblPlants" id="Pp3c5_5140V3.1"/>
    </source>
</evidence>
<feature type="region of interest" description="Disordered" evidence="1">
    <location>
        <begin position="65"/>
        <end position="86"/>
    </location>
</feature>
<dbReference type="HOGENOM" id="CLU_720397_0_0_1"/>
<reference evidence="4" key="3">
    <citation type="submission" date="2020-12" db="UniProtKB">
        <authorList>
            <consortium name="EnsemblPlants"/>
        </authorList>
    </citation>
    <scope>IDENTIFICATION</scope>
</reference>
<dbReference type="PANTHER" id="PTHR34385">
    <property type="entry name" value="D-ALANYL-D-ALANINE CARBOXYPEPTIDASE"/>
    <property type="match status" value="1"/>
</dbReference>
<dbReference type="GeneID" id="112282588"/>
<evidence type="ECO:0000259" key="2">
    <source>
        <dbReference type="Pfam" id="PF02557"/>
    </source>
</evidence>
<dbReference type="Proteomes" id="UP000006727">
    <property type="component" value="Chromosome 5"/>
</dbReference>